<proteinExistence type="predicted"/>
<feature type="transmembrane region" description="Helical" evidence="1">
    <location>
        <begin position="17"/>
        <end position="35"/>
    </location>
</feature>
<evidence type="ECO:0000313" key="2">
    <source>
        <dbReference type="EMBL" id="GAA0239256.1"/>
    </source>
</evidence>
<accession>A0ABP3DS33</accession>
<organism evidence="2 3">
    <name type="scientific">Saccharothrix mutabilis subsp. mutabilis</name>
    <dbReference type="NCBI Taxonomy" id="66855"/>
    <lineage>
        <taxon>Bacteria</taxon>
        <taxon>Bacillati</taxon>
        <taxon>Actinomycetota</taxon>
        <taxon>Actinomycetes</taxon>
        <taxon>Pseudonocardiales</taxon>
        <taxon>Pseudonocardiaceae</taxon>
        <taxon>Saccharothrix</taxon>
    </lineage>
</organism>
<feature type="transmembrane region" description="Helical" evidence="1">
    <location>
        <begin position="41"/>
        <end position="58"/>
    </location>
</feature>
<keyword evidence="3" id="KW-1185">Reference proteome</keyword>
<reference evidence="3" key="1">
    <citation type="journal article" date="2019" name="Int. J. Syst. Evol. Microbiol.">
        <title>The Global Catalogue of Microorganisms (GCM) 10K type strain sequencing project: providing services to taxonomists for standard genome sequencing and annotation.</title>
        <authorList>
            <consortium name="The Broad Institute Genomics Platform"/>
            <consortium name="The Broad Institute Genome Sequencing Center for Infectious Disease"/>
            <person name="Wu L."/>
            <person name="Ma J."/>
        </authorList>
    </citation>
    <scope>NUCLEOTIDE SEQUENCE [LARGE SCALE GENOMIC DNA]</scope>
    <source>
        <strain evidence="3">JCM 3380</strain>
    </source>
</reference>
<comment type="caution">
    <text evidence="2">The sequence shown here is derived from an EMBL/GenBank/DDBJ whole genome shotgun (WGS) entry which is preliminary data.</text>
</comment>
<protein>
    <submittedName>
        <fullName evidence="2">Uncharacterized protein</fullName>
    </submittedName>
</protein>
<dbReference type="RefSeq" id="WP_343935632.1">
    <property type="nucleotide sequence ID" value="NZ_BAAABU010000009.1"/>
</dbReference>
<keyword evidence="1" id="KW-1133">Transmembrane helix</keyword>
<evidence type="ECO:0000256" key="1">
    <source>
        <dbReference type="SAM" id="Phobius"/>
    </source>
</evidence>
<keyword evidence="1" id="KW-0812">Transmembrane</keyword>
<dbReference type="Proteomes" id="UP001500416">
    <property type="component" value="Unassembled WGS sequence"/>
</dbReference>
<gene>
    <name evidence="2" type="ORF">GCM10010492_43060</name>
</gene>
<evidence type="ECO:0000313" key="3">
    <source>
        <dbReference type="Proteomes" id="UP001500416"/>
    </source>
</evidence>
<name>A0ABP3DS33_9PSEU</name>
<dbReference type="EMBL" id="BAAABU010000009">
    <property type="protein sequence ID" value="GAA0239256.1"/>
    <property type="molecule type" value="Genomic_DNA"/>
</dbReference>
<keyword evidence="1" id="KW-0472">Membrane</keyword>
<sequence length="83" mass="8698">MGTVSATKPTSTGWVRFAAWAVVCLGAAAVVTVVATPVAGLVTGLAVALLGLAVSALTRASRRMDRIFEEELDRGTRHHREHG</sequence>